<dbReference type="AlphaFoldDB" id="A0A9J6DK85"/>
<reference evidence="2" key="1">
    <citation type="journal article" date="2020" name="Cell">
        <title>Large-Scale Comparative Analyses of Tick Genomes Elucidate Their Genetic Diversity and Vector Capacities.</title>
        <authorList>
            <consortium name="Tick Genome and Microbiome Consortium (TIGMIC)"/>
            <person name="Jia N."/>
            <person name="Wang J."/>
            <person name="Shi W."/>
            <person name="Du L."/>
            <person name="Sun Y."/>
            <person name="Zhan W."/>
            <person name="Jiang J.F."/>
            <person name="Wang Q."/>
            <person name="Zhang B."/>
            <person name="Ji P."/>
            <person name="Bell-Sakyi L."/>
            <person name="Cui X.M."/>
            <person name="Yuan T.T."/>
            <person name="Jiang B.G."/>
            <person name="Yang W.F."/>
            <person name="Lam T.T."/>
            <person name="Chang Q.C."/>
            <person name="Ding S.J."/>
            <person name="Wang X.J."/>
            <person name="Zhu J.G."/>
            <person name="Ruan X.D."/>
            <person name="Zhao L."/>
            <person name="Wei J.T."/>
            <person name="Ye R.Z."/>
            <person name="Que T.C."/>
            <person name="Du C.H."/>
            <person name="Zhou Y.H."/>
            <person name="Cheng J.X."/>
            <person name="Dai P.F."/>
            <person name="Guo W.B."/>
            <person name="Han X.H."/>
            <person name="Huang E.J."/>
            <person name="Li L.F."/>
            <person name="Wei W."/>
            <person name="Gao Y.C."/>
            <person name="Liu J.Z."/>
            <person name="Shao H.Z."/>
            <person name="Wang X."/>
            <person name="Wang C.C."/>
            <person name="Yang T.C."/>
            <person name="Huo Q.B."/>
            <person name="Li W."/>
            <person name="Chen H.Y."/>
            <person name="Chen S.E."/>
            <person name="Zhou L.G."/>
            <person name="Ni X.B."/>
            <person name="Tian J.H."/>
            <person name="Sheng Y."/>
            <person name="Liu T."/>
            <person name="Pan Y.S."/>
            <person name="Xia L.Y."/>
            <person name="Li J."/>
            <person name="Zhao F."/>
            <person name="Cao W.C."/>
        </authorList>
    </citation>
    <scope>NUCLEOTIDE SEQUENCE</scope>
    <source>
        <strain evidence="2">Rmic-2018</strain>
    </source>
</reference>
<proteinExistence type="predicted"/>
<evidence type="ECO:0000313" key="3">
    <source>
        <dbReference type="Proteomes" id="UP000821866"/>
    </source>
</evidence>
<dbReference type="Proteomes" id="UP000821866">
    <property type="component" value="Chromosome 7"/>
</dbReference>
<dbReference type="VEuPathDB" id="VectorBase:LOC119167809"/>
<sequence length="166" mass="18838">MFLEATAVVGHPSDEVSELCDSVLKPRSRTWLQYARRQDLAHLPPRQIYSSYRLCSAHFTSRDYADPGQTRLLRCAVLTVSVFGDWQTHVESPGSPLPANTTAMPAHSADEEVQQTEPSSVTRRTVWNDINTAVRVDQKDEGSQQDEKQGDCFSTKRLQRHRAIRR</sequence>
<feature type="compositionally biased region" description="Basic and acidic residues" evidence="1">
    <location>
        <begin position="136"/>
        <end position="150"/>
    </location>
</feature>
<feature type="region of interest" description="Disordered" evidence="1">
    <location>
        <begin position="91"/>
        <end position="122"/>
    </location>
</feature>
<organism evidence="2 3">
    <name type="scientific">Rhipicephalus microplus</name>
    <name type="common">Cattle tick</name>
    <name type="synonym">Boophilus microplus</name>
    <dbReference type="NCBI Taxonomy" id="6941"/>
    <lineage>
        <taxon>Eukaryota</taxon>
        <taxon>Metazoa</taxon>
        <taxon>Ecdysozoa</taxon>
        <taxon>Arthropoda</taxon>
        <taxon>Chelicerata</taxon>
        <taxon>Arachnida</taxon>
        <taxon>Acari</taxon>
        <taxon>Parasitiformes</taxon>
        <taxon>Ixodida</taxon>
        <taxon>Ixodoidea</taxon>
        <taxon>Ixodidae</taxon>
        <taxon>Rhipicephalinae</taxon>
        <taxon>Rhipicephalus</taxon>
        <taxon>Boophilus</taxon>
    </lineage>
</organism>
<keyword evidence="3" id="KW-1185">Reference proteome</keyword>
<reference evidence="2" key="2">
    <citation type="submission" date="2021-09" db="EMBL/GenBank/DDBJ databases">
        <authorList>
            <person name="Jia N."/>
            <person name="Wang J."/>
            <person name="Shi W."/>
            <person name="Du L."/>
            <person name="Sun Y."/>
            <person name="Zhan W."/>
            <person name="Jiang J."/>
            <person name="Wang Q."/>
            <person name="Zhang B."/>
            <person name="Ji P."/>
            <person name="Sakyi L.B."/>
            <person name="Cui X."/>
            <person name="Yuan T."/>
            <person name="Jiang B."/>
            <person name="Yang W."/>
            <person name="Lam T.T.-Y."/>
            <person name="Chang Q."/>
            <person name="Ding S."/>
            <person name="Wang X."/>
            <person name="Zhu J."/>
            <person name="Ruan X."/>
            <person name="Zhao L."/>
            <person name="Wei J."/>
            <person name="Que T."/>
            <person name="Du C."/>
            <person name="Cheng J."/>
            <person name="Dai P."/>
            <person name="Han X."/>
            <person name="Huang E."/>
            <person name="Gao Y."/>
            <person name="Liu J."/>
            <person name="Shao H."/>
            <person name="Ye R."/>
            <person name="Li L."/>
            <person name="Wei W."/>
            <person name="Wang X."/>
            <person name="Wang C."/>
            <person name="Huo Q."/>
            <person name="Li W."/>
            <person name="Guo W."/>
            <person name="Chen H."/>
            <person name="Chen S."/>
            <person name="Zhou L."/>
            <person name="Zhou L."/>
            <person name="Ni X."/>
            <person name="Tian J."/>
            <person name="Zhou Y."/>
            <person name="Sheng Y."/>
            <person name="Liu T."/>
            <person name="Pan Y."/>
            <person name="Xia L."/>
            <person name="Li J."/>
            <person name="Zhao F."/>
            <person name="Cao W."/>
        </authorList>
    </citation>
    <scope>NUCLEOTIDE SEQUENCE</scope>
    <source>
        <strain evidence="2">Rmic-2018</strain>
        <tissue evidence="2">Larvae</tissue>
    </source>
</reference>
<evidence type="ECO:0000256" key="1">
    <source>
        <dbReference type="SAM" id="MobiDB-lite"/>
    </source>
</evidence>
<name>A0A9J6DK85_RHIMP</name>
<feature type="region of interest" description="Disordered" evidence="1">
    <location>
        <begin position="134"/>
        <end position="166"/>
    </location>
</feature>
<feature type="compositionally biased region" description="Basic residues" evidence="1">
    <location>
        <begin position="157"/>
        <end position="166"/>
    </location>
</feature>
<evidence type="ECO:0008006" key="4">
    <source>
        <dbReference type="Google" id="ProtNLM"/>
    </source>
</evidence>
<gene>
    <name evidence="2" type="ORF">HPB51_024149</name>
</gene>
<comment type="caution">
    <text evidence="2">The sequence shown here is derived from an EMBL/GenBank/DDBJ whole genome shotgun (WGS) entry which is preliminary data.</text>
</comment>
<accession>A0A9J6DK85</accession>
<evidence type="ECO:0000313" key="2">
    <source>
        <dbReference type="EMBL" id="KAH8022419.1"/>
    </source>
</evidence>
<dbReference type="EMBL" id="JABSTU010000009">
    <property type="protein sequence ID" value="KAH8022419.1"/>
    <property type="molecule type" value="Genomic_DNA"/>
</dbReference>
<protein>
    <recommendedName>
        <fullName evidence="4">THAP-type domain-containing protein</fullName>
    </recommendedName>
</protein>